<organism evidence="2 3">
    <name type="scientific">Dreissena polymorpha</name>
    <name type="common">Zebra mussel</name>
    <name type="synonym">Mytilus polymorpha</name>
    <dbReference type="NCBI Taxonomy" id="45954"/>
    <lineage>
        <taxon>Eukaryota</taxon>
        <taxon>Metazoa</taxon>
        <taxon>Spiralia</taxon>
        <taxon>Lophotrochozoa</taxon>
        <taxon>Mollusca</taxon>
        <taxon>Bivalvia</taxon>
        <taxon>Autobranchia</taxon>
        <taxon>Heteroconchia</taxon>
        <taxon>Euheterodonta</taxon>
        <taxon>Imparidentia</taxon>
        <taxon>Neoheterodontei</taxon>
        <taxon>Myida</taxon>
        <taxon>Dreissenoidea</taxon>
        <taxon>Dreissenidae</taxon>
        <taxon>Dreissena</taxon>
    </lineage>
</organism>
<evidence type="ECO:0000313" key="3">
    <source>
        <dbReference type="Proteomes" id="UP000828390"/>
    </source>
</evidence>
<sequence length="68" mass="7958">MFVASTVCFLVFMYVASVACRADREPECSRFHYEEQLLEKMVRMEFNVERIQQRLDSVSESCAKLDGK</sequence>
<name>A0A9D4RM83_DREPO</name>
<evidence type="ECO:0000313" key="2">
    <source>
        <dbReference type="EMBL" id="KAH3871395.1"/>
    </source>
</evidence>
<accession>A0A9D4RM83</accession>
<reference evidence="2" key="1">
    <citation type="journal article" date="2019" name="bioRxiv">
        <title>The Genome of the Zebra Mussel, Dreissena polymorpha: A Resource for Invasive Species Research.</title>
        <authorList>
            <person name="McCartney M.A."/>
            <person name="Auch B."/>
            <person name="Kono T."/>
            <person name="Mallez S."/>
            <person name="Zhang Y."/>
            <person name="Obille A."/>
            <person name="Becker A."/>
            <person name="Abrahante J.E."/>
            <person name="Garbe J."/>
            <person name="Badalamenti J.P."/>
            <person name="Herman A."/>
            <person name="Mangelson H."/>
            <person name="Liachko I."/>
            <person name="Sullivan S."/>
            <person name="Sone E.D."/>
            <person name="Koren S."/>
            <person name="Silverstein K.A.T."/>
            <person name="Beckman K.B."/>
            <person name="Gohl D.M."/>
        </authorList>
    </citation>
    <scope>NUCLEOTIDE SEQUENCE</scope>
    <source>
        <strain evidence="2">Duluth1</strain>
        <tissue evidence="2">Whole animal</tissue>
    </source>
</reference>
<proteinExistence type="predicted"/>
<evidence type="ECO:0008006" key="4">
    <source>
        <dbReference type="Google" id="ProtNLM"/>
    </source>
</evidence>
<reference evidence="2" key="2">
    <citation type="submission" date="2020-11" db="EMBL/GenBank/DDBJ databases">
        <authorList>
            <person name="McCartney M.A."/>
            <person name="Auch B."/>
            <person name="Kono T."/>
            <person name="Mallez S."/>
            <person name="Becker A."/>
            <person name="Gohl D.M."/>
            <person name="Silverstein K.A.T."/>
            <person name="Koren S."/>
            <person name="Bechman K.B."/>
            <person name="Herman A."/>
            <person name="Abrahante J.E."/>
            <person name="Garbe J."/>
        </authorList>
    </citation>
    <scope>NUCLEOTIDE SEQUENCE</scope>
    <source>
        <strain evidence="2">Duluth1</strain>
        <tissue evidence="2">Whole animal</tissue>
    </source>
</reference>
<gene>
    <name evidence="2" type="ORF">DPMN_034595</name>
</gene>
<dbReference type="EMBL" id="JAIWYP010000002">
    <property type="protein sequence ID" value="KAH3871395.1"/>
    <property type="molecule type" value="Genomic_DNA"/>
</dbReference>
<dbReference type="Proteomes" id="UP000828390">
    <property type="component" value="Unassembled WGS sequence"/>
</dbReference>
<comment type="caution">
    <text evidence="2">The sequence shown here is derived from an EMBL/GenBank/DDBJ whole genome shotgun (WGS) entry which is preliminary data.</text>
</comment>
<keyword evidence="1" id="KW-0732">Signal</keyword>
<protein>
    <recommendedName>
        <fullName evidence="4">Secreted protein</fullName>
    </recommendedName>
</protein>
<evidence type="ECO:0000256" key="1">
    <source>
        <dbReference type="SAM" id="SignalP"/>
    </source>
</evidence>
<dbReference type="AlphaFoldDB" id="A0A9D4RM83"/>
<keyword evidence="3" id="KW-1185">Reference proteome</keyword>
<feature type="signal peptide" evidence="1">
    <location>
        <begin position="1"/>
        <end position="22"/>
    </location>
</feature>
<feature type="chain" id="PRO_5038452679" description="Secreted protein" evidence="1">
    <location>
        <begin position="23"/>
        <end position="68"/>
    </location>
</feature>